<feature type="non-terminal residue" evidence="2">
    <location>
        <position position="1"/>
    </location>
</feature>
<dbReference type="EMBL" id="GDHC01003814">
    <property type="protein sequence ID" value="JAQ14815.1"/>
    <property type="molecule type" value="Transcribed_RNA"/>
</dbReference>
<name>A0A146M6A0_LYGHE</name>
<feature type="compositionally biased region" description="Polar residues" evidence="1">
    <location>
        <begin position="71"/>
        <end position="80"/>
    </location>
</feature>
<evidence type="ECO:0000313" key="2">
    <source>
        <dbReference type="EMBL" id="JAQ14815.1"/>
    </source>
</evidence>
<feature type="region of interest" description="Disordered" evidence="1">
    <location>
        <begin position="33"/>
        <end position="87"/>
    </location>
</feature>
<proteinExistence type="predicted"/>
<feature type="compositionally biased region" description="Polar residues" evidence="1">
    <location>
        <begin position="33"/>
        <end position="42"/>
    </location>
</feature>
<protein>
    <submittedName>
        <fullName evidence="2">Uncharacterized protein</fullName>
    </submittedName>
</protein>
<organism evidence="2">
    <name type="scientific">Lygus hesperus</name>
    <name type="common">Western plant bug</name>
    <dbReference type="NCBI Taxonomy" id="30085"/>
    <lineage>
        <taxon>Eukaryota</taxon>
        <taxon>Metazoa</taxon>
        <taxon>Ecdysozoa</taxon>
        <taxon>Arthropoda</taxon>
        <taxon>Hexapoda</taxon>
        <taxon>Insecta</taxon>
        <taxon>Pterygota</taxon>
        <taxon>Neoptera</taxon>
        <taxon>Paraneoptera</taxon>
        <taxon>Hemiptera</taxon>
        <taxon>Heteroptera</taxon>
        <taxon>Panheteroptera</taxon>
        <taxon>Cimicomorpha</taxon>
        <taxon>Miridae</taxon>
        <taxon>Mirini</taxon>
        <taxon>Lygus</taxon>
    </lineage>
</organism>
<evidence type="ECO:0000256" key="1">
    <source>
        <dbReference type="SAM" id="MobiDB-lite"/>
    </source>
</evidence>
<sequence length="132" mass="14727">TVHCGDRHKYRERTDYEDELDEMEPVGPWFSTYNRFSNQQSGHPGADLHSSGPAQPPTTSQLFLGTPHHPGTSSPFQSGPSGFLSPQPVTYDPVFNPLFHQKGPYRTFKQQADLPVETGFTLCGVLLRNLLV</sequence>
<gene>
    <name evidence="2" type="ORF">g.82483</name>
</gene>
<dbReference type="AlphaFoldDB" id="A0A146M6A0"/>
<accession>A0A146M6A0</accession>
<reference evidence="2" key="1">
    <citation type="journal article" date="2016" name="Gigascience">
        <title>De novo construction of an expanded transcriptome assembly for the western tarnished plant bug, Lygus hesperus.</title>
        <authorList>
            <person name="Tassone E.E."/>
            <person name="Geib S.M."/>
            <person name="Hall B."/>
            <person name="Fabrick J.A."/>
            <person name="Brent C.S."/>
            <person name="Hull J.J."/>
        </authorList>
    </citation>
    <scope>NUCLEOTIDE SEQUENCE</scope>
</reference>